<accession>A0A371HZB6</accession>
<comment type="caution">
    <text evidence="1">The sequence shown here is derived from an EMBL/GenBank/DDBJ whole genome shotgun (WGS) entry which is preliminary data.</text>
</comment>
<proteinExistence type="predicted"/>
<dbReference type="AlphaFoldDB" id="A0A371HZB6"/>
<dbReference type="PANTHER" id="PTHR33240:SF15">
    <property type="entry name" value="GAG-PRO-LIKE PROTEIN"/>
    <property type="match status" value="1"/>
</dbReference>
<dbReference type="Proteomes" id="UP000257109">
    <property type="component" value="Unassembled WGS sequence"/>
</dbReference>
<name>A0A371HZB6_MUCPR</name>
<keyword evidence="2" id="KW-1185">Reference proteome</keyword>
<protein>
    <submittedName>
        <fullName evidence="1">Uncharacterized protein</fullName>
    </submittedName>
</protein>
<feature type="non-terminal residue" evidence="1">
    <location>
        <position position="1"/>
    </location>
</feature>
<reference evidence="1" key="1">
    <citation type="submission" date="2018-05" db="EMBL/GenBank/DDBJ databases">
        <title>Draft genome of Mucuna pruriens seed.</title>
        <authorList>
            <person name="Nnadi N.E."/>
            <person name="Vos R."/>
            <person name="Hasami M.H."/>
            <person name="Devisetty U.K."/>
            <person name="Aguiy J.C."/>
        </authorList>
    </citation>
    <scope>NUCLEOTIDE SEQUENCE [LARGE SCALE GENOMIC DNA]</scope>
    <source>
        <strain evidence="1">JCA_2017</strain>
    </source>
</reference>
<dbReference type="PANTHER" id="PTHR33240">
    <property type="entry name" value="OS08G0508500 PROTEIN"/>
    <property type="match status" value="1"/>
</dbReference>
<gene>
    <name evidence="1" type="ORF">CR513_07709</name>
</gene>
<organism evidence="1 2">
    <name type="scientific">Mucuna pruriens</name>
    <name type="common">Velvet bean</name>
    <name type="synonym">Dolichos pruriens</name>
    <dbReference type="NCBI Taxonomy" id="157652"/>
    <lineage>
        <taxon>Eukaryota</taxon>
        <taxon>Viridiplantae</taxon>
        <taxon>Streptophyta</taxon>
        <taxon>Embryophyta</taxon>
        <taxon>Tracheophyta</taxon>
        <taxon>Spermatophyta</taxon>
        <taxon>Magnoliopsida</taxon>
        <taxon>eudicotyledons</taxon>
        <taxon>Gunneridae</taxon>
        <taxon>Pentapetalae</taxon>
        <taxon>rosids</taxon>
        <taxon>fabids</taxon>
        <taxon>Fabales</taxon>
        <taxon>Fabaceae</taxon>
        <taxon>Papilionoideae</taxon>
        <taxon>50 kb inversion clade</taxon>
        <taxon>NPAAA clade</taxon>
        <taxon>indigoferoid/millettioid clade</taxon>
        <taxon>Phaseoleae</taxon>
        <taxon>Mucuna</taxon>
    </lineage>
</organism>
<dbReference type="EMBL" id="QJKJ01001339">
    <property type="protein sequence ID" value="RDY08109.1"/>
    <property type="molecule type" value="Genomic_DNA"/>
</dbReference>
<evidence type="ECO:0000313" key="2">
    <source>
        <dbReference type="Proteomes" id="UP000257109"/>
    </source>
</evidence>
<sequence>MNSTRPMVIQWRIAAPCRNRGVDREANLGGTLEPHRGVITTIAGDGANAAGTNPGWKRKASNVLAMRGKVDITPTLVITFSERDMMYEPPKQDEPMVISVVTIEYKVERVLINQGSSTNILYLSTYKRLGLQLANLETCSGKLYGFVGVIELETTFGKRSHVRTILVLYTVVDVDALYNIIMGRLSLNRLGAMVSDDSLFSCLARIK</sequence>
<evidence type="ECO:0000313" key="1">
    <source>
        <dbReference type="EMBL" id="RDY08109.1"/>
    </source>
</evidence>
<dbReference type="OrthoDB" id="1937476at2759"/>